<dbReference type="PANTHER" id="PTHR33360">
    <property type="entry name" value="TRANSPOSASE FOR INSERTION SEQUENCE ELEMENT IS200"/>
    <property type="match status" value="1"/>
</dbReference>
<keyword evidence="3" id="KW-1185">Reference proteome</keyword>
<dbReference type="Pfam" id="PF01797">
    <property type="entry name" value="Y1_Tnp"/>
    <property type="match status" value="1"/>
</dbReference>
<protein>
    <submittedName>
        <fullName evidence="2">Transposase</fullName>
    </submittedName>
</protein>
<dbReference type="SMART" id="SM01321">
    <property type="entry name" value="Y1_Tnp"/>
    <property type="match status" value="1"/>
</dbReference>
<dbReference type="GO" id="GO:0004803">
    <property type="term" value="F:transposase activity"/>
    <property type="evidence" value="ECO:0007669"/>
    <property type="project" value="InterPro"/>
</dbReference>
<gene>
    <name evidence="2" type="ORF">BQ8794_740001</name>
</gene>
<dbReference type="Proteomes" id="UP000188388">
    <property type="component" value="Unassembled WGS sequence"/>
</dbReference>
<dbReference type="InterPro" id="IPR036515">
    <property type="entry name" value="Transposase_17_sf"/>
</dbReference>
<dbReference type="STRING" id="1631249.BQ8794_740001"/>
<accession>A0A1R3VIC5</accession>
<dbReference type="PANTHER" id="PTHR33360:SF2">
    <property type="entry name" value="TRANSPOSASE FOR INSERTION SEQUENCE ELEMENT IS200"/>
    <property type="match status" value="1"/>
</dbReference>
<dbReference type="EMBL" id="FTPD01000072">
    <property type="protein sequence ID" value="SIT59666.1"/>
    <property type="molecule type" value="Genomic_DNA"/>
</dbReference>
<reference evidence="3" key="1">
    <citation type="submission" date="2017-01" db="EMBL/GenBank/DDBJ databases">
        <authorList>
            <person name="Brunel B."/>
        </authorList>
    </citation>
    <scope>NUCLEOTIDE SEQUENCE [LARGE SCALE GENOMIC DNA]</scope>
</reference>
<dbReference type="RefSeq" id="WP_077383586.1">
    <property type="nucleotide sequence ID" value="NZ_FTPD01000072.1"/>
</dbReference>
<evidence type="ECO:0000313" key="2">
    <source>
        <dbReference type="EMBL" id="SIT59666.1"/>
    </source>
</evidence>
<dbReference type="Gene3D" id="3.30.70.1290">
    <property type="entry name" value="Transposase IS200-like"/>
    <property type="match status" value="1"/>
</dbReference>
<organism evidence="2 3">
    <name type="scientific">Mesorhizobium prunaredense</name>
    <dbReference type="NCBI Taxonomy" id="1631249"/>
    <lineage>
        <taxon>Bacteria</taxon>
        <taxon>Pseudomonadati</taxon>
        <taxon>Pseudomonadota</taxon>
        <taxon>Alphaproteobacteria</taxon>
        <taxon>Hyphomicrobiales</taxon>
        <taxon>Phyllobacteriaceae</taxon>
        <taxon>Mesorhizobium</taxon>
    </lineage>
</organism>
<dbReference type="InterPro" id="IPR002686">
    <property type="entry name" value="Transposase_17"/>
</dbReference>
<sequence>MEAYKRGSHTVWDCKYHLIWVTKYRYAVLGGDVGNRCRELLRETARAHEMVVHAGSINRDHVHMLVSIPPSLSVSRAVQHLKGRSSHKLLSEFGILRKRYWGQHLWARGYWVATSGNVTDEMWVEYIKNQTPPEPDDDFNVT</sequence>
<dbReference type="AlphaFoldDB" id="A0A1R3VIC5"/>
<proteinExistence type="predicted"/>
<feature type="domain" description="Transposase IS200-like" evidence="1">
    <location>
        <begin position="11"/>
        <end position="130"/>
    </location>
</feature>
<evidence type="ECO:0000259" key="1">
    <source>
        <dbReference type="SMART" id="SM01321"/>
    </source>
</evidence>
<dbReference type="GO" id="GO:0003677">
    <property type="term" value="F:DNA binding"/>
    <property type="evidence" value="ECO:0007669"/>
    <property type="project" value="InterPro"/>
</dbReference>
<dbReference type="GO" id="GO:0006313">
    <property type="term" value="P:DNA transposition"/>
    <property type="evidence" value="ECO:0007669"/>
    <property type="project" value="InterPro"/>
</dbReference>
<name>A0A1R3VIC5_9HYPH</name>
<dbReference type="SUPFAM" id="SSF143422">
    <property type="entry name" value="Transposase IS200-like"/>
    <property type="match status" value="1"/>
</dbReference>
<dbReference type="NCBIfam" id="NF033573">
    <property type="entry name" value="transpos_IS200"/>
    <property type="match status" value="1"/>
</dbReference>
<evidence type="ECO:0000313" key="3">
    <source>
        <dbReference type="Proteomes" id="UP000188388"/>
    </source>
</evidence>